<proteinExistence type="inferred from homology"/>
<feature type="domain" description="Glycoside hydrolase family 2 immunoglobulin-like beta-sandwich" evidence="5">
    <location>
        <begin position="215"/>
        <end position="308"/>
    </location>
</feature>
<dbReference type="Gene3D" id="2.60.40.10">
    <property type="entry name" value="Immunoglobulins"/>
    <property type="match status" value="3"/>
</dbReference>
<feature type="signal peptide" evidence="4">
    <location>
        <begin position="1"/>
        <end position="22"/>
    </location>
</feature>
<feature type="chain" id="PRO_5027060543" evidence="4">
    <location>
        <begin position="23"/>
        <end position="983"/>
    </location>
</feature>
<dbReference type="Pfam" id="PF18565">
    <property type="entry name" value="Glyco_hydro2_C5"/>
    <property type="match status" value="1"/>
</dbReference>
<evidence type="ECO:0000259" key="7">
    <source>
        <dbReference type="Pfam" id="PF18565"/>
    </source>
</evidence>
<dbReference type="InterPro" id="IPR040605">
    <property type="entry name" value="Glyco_hydro2_dom5"/>
</dbReference>
<dbReference type="EMBL" id="WSQA01000001">
    <property type="protein sequence ID" value="MVZ60597.1"/>
    <property type="molecule type" value="Genomic_DNA"/>
</dbReference>
<feature type="domain" description="Glycoside hydrolase family 2" evidence="7">
    <location>
        <begin position="693"/>
        <end position="792"/>
    </location>
</feature>
<dbReference type="Proteomes" id="UP000435036">
    <property type="component" value="Unassembled WGS sequence"/>
</dbReference>
<evidence type="ECO:0000259" key="6">
    <source>
        <dbReference type="Pfam" id="PF16355"/>
    </source>
</evidence>
<dbReference type="PANTHER" id="PTHR42732">
    <property type="entry name" value="BETA-GALACTOSIDASE"/>
    <property type="match status" value="1"/>
</dbReference>
<dbReference type="GO" id="GO:0004553">
    <property type="term" value="F:hydrolase activity, hydrolyzing O-glycosyl compounds"/>
    <property type="evidence" value="ECO:0007669"/>
    <property type="project" value="InterPro"/>
</dbReference>
<dbReference type="Pfam" id="PF22666">
    <property type="entry name" value="Glyco_hydro_2_N2"/>
    <property type="match status" value="1"/>
</dbReference>
<keyword evidence="10" id="KW-1185">Reference proteome</keyword>
<dbReference type="SUPFAM" id="SSF51445">
    <property type="entry name" value="(Trans)glycosidases"/>
    <property type="match status" value="1"/>
</dbReference>
<dbReference type="PANTHER" id="PTHR42732:SF1">
    <property type="entry name" value="BETA-MANNOSIDASE"/>
    <property type="match status" value="1"/>
</dbReference>
<dbReference type="Gene3D" id="3.20.20.80">
    <property type="entry name" value="Glycosidases"/>
    <property type="match status" value="1"/>
</dbReference>
<organism evidence="9 10">
    <name type="scientific">Sphingobacterium humi</name>
    <dbReference type="NCBI Taxonomy" id="1796905"/>
    <lineage>
        <taxon>Bacteria</taxon>
        <taxon>Pseudomonadati</taxon>
        <taxon>Bacteroidota</taxon>
        <taxon>Sphingobacteriia</taxon>
        <taxon>Sphingobacteriales</taxon>
        <taxon>Sphingobacteriaceae</taxon>
        <taxon>Sphingobacterium</taxon>
    </lineage>
</organism>
<accession>A0A6N8KU38</accession>
<keyword evidence="4" id="KW-0732">Signal</keyword>
<evidence type="ECO:0000256" key="2">
    <source>
        <dbReference type="ARBA" id="ARBA00022801"/>
    </source>
</evidence>
<evidence type="ECO:0000256" key="1">
    <source>
        <dbReference type="ARBA" id="ARBA00007401"/>
    </source>
</evidence>
<evidence type="ECO:0000256" key="4">
    <source>
        <dbReference type="SAM" id="SignalP"/>
    </source>
</evidence>
<dbReference type="InterPro" id="IPR017853">
    <property type="entry name" value="GH"/>
</dbReference>
<dbReference type="InterPro" id="IPR054593">
    <property type="entry name" value="Beta-mannosidase-like_N2"/>
</dbReference>
<dbReference type="InterPro" id="IPR008979">
    <property type="entry name" value="Galactose-bd-like_sf"/>
</dbReference>
<evidence type="ECO:0000259" key="5">
    <source>
        <dbReference type="Pfam" id="PF00703"/>
    </source>
</evidence>
<evidence type="ECO:0000256" key="3">
    <source>
        <dbReference type="ARBA" id="ARBA00023295"/>
    </source>
</evidence>
<dbReference type="AlphaFoldDB" id="A0A6N8KU38"/>
<evidence type="ECO:0000313" key="10">
    <source>
        <dbReference type="Proteomes" id="UP000435036"/>
    </source>
</evidence>
<name>A0A6N8KU38_9SPHI</name>
<keyword evidence="2" id="KW-0378">Hydrolase</keyword>
<dbReference type="InterPro" id="IPR051913">
    <property type="entry name" value="GH2_Domain-Containing"/>
</dbReference>
<dbReference type="SUPFAM" id="SSF49303">
    <property type="entry name" value="beta-Galactosidase/glucuronidase domain"/>
    <property type="match status" value="1"/>
</dbReference>
<dbReference type="InterPro" id="IPR036156">
    <property type="entry name" value="Beta-gal/glucu_dom_sf"/>
</dbReference>
<dbReference type="Gene3D" id="2.60.120.260">
    <property type="entry name" value="Galactose-binding domain-like"/>
    <property type="match status" value="1"/>
</dbReference>
<dbReference type="InterPro" id="IPR006102">
    <property type="entry name" value="Ig-like_GH2"/>
</dbReference>
<keyword evidence="3" id="KW-0326">Glycosidase</keyword>
<dbReference type="InterPro" id="IPR013783">
    <property type="entry name" value="Ig-like_fold"/>
</dbReference>
<feature type="domain" description="Beta-mannosidase-like galactose-binding" evidence="8">
    <location>
        <begin position="82"/>
        <end position="165"/>
    </location>
</feature>
<dbReference type="Pfam" id="PF16355">
    <property type="entry name" value="DUF4982"/>
    <property type="match status" value="1"/>
</dbReference>
<reference evidence="9 10" key="1">
    <citation type="submission" date="2019-12" db="EMBL/GenBank/DDBJ databases">
        <authorList>
            <person name="Dong K."/>
        </authorList>
    </citation>
    <scope>NUCLEOTIDE SEQUENCE [LARGE SCALE GENOMIC DNA]</scope>
    <source>
        <strain evidence="9 10">JCM 31225</strain>
    </source>
</reference>
<dbReference type="GO" id="GO:0005975">
    <property type="term" value="P:carbohydrate metabolic process"/>
    <property type="evidence" value="ECO:0007669"/>
    <property type="project" value="InterPro"/>
</dbReference>
<gene>
    <name evidence="9" type="ORF">GQF63_01045</name>
</gene>
<protein>
    <submittedName>
        <fullName evidence="9">DUF4982 domain-containing protein</fullName>
    </submittedName>
</protein>
<dbReference type="OrthoDB" id="9801077at2"/>
<dbReference type="InterPro" id="IPR032311">
    <property type="entry name" value="DUF4982"/>
</dbReference>
<evidence type="ECO:0000259" key="8">
    <source>
        <dbReference type="Pfam" id="PF22666"/>
    </source>
</evidence>
<evidence type="ECO:0000313" key="9">
    <source>
        <dbReference type="EMBL" id="MVZ60597.1"/>
    </source>
</evidence>
<comment type="caution">
    <text evidence="9">The sequence shown here is derived from an EMBL/GenBank/DDBJ whole genome shotgun (WGS) entry which is preliminary data.</text>
</comment>
<comment type="similarity">
    <text evidence="1">Belongs to the glycosyl hydrolase 2 family.</text>
</comment>
<feature type="domain" description="DUF4982" evidence="6">
    <location>
        <begin position="618"/>
        <end position="675"/>
    </location>
</feature>
<dbReference type="SUPFAM" id="SSF49785">
    <property type="entry name" value="Galactose-binding domain-like"/>
    <property type="match status" value="1"/>
</dbReference>
<dbReference type="Pfam" id="PF00703">
    <property type="entry name" value="Glyco_hydro_2"/>
    <property type="match status" value="1"/>
</dbReference>
<dbReference type="RefSeq" id="WP_160367236.1">
    <property type="nucleotide sequence ID" value="NZ_WSQA01000001.1"/>
</dbReference>
<sequence length="983" mass="111373">MKINLFFIALIGSLFSSAMALAQQNVTWSFNADWKLLVGDPQDAKEIKADESNWKAVTLPHAWNEGDAFLRPIHEHQTGIAWYRKTFELPQGVPHDKVFLEFEGLRFGAEFYLNGRWVARHENGVMAVGLDISQYLQEGPNILAIRTDNRWDYTEKDSNSPFQWNDKNFNANYGGIPKNVWIHFKHKLHQTLPLYSNLGTTGMYVYASDIQIPKKKIKLHVESEVANEGNAAKGEWEIKVFDAEGKLKKTVKQAFQAKANSKEKLSLQTDLNDVQFWNWGYGYLYRIESNLYVDGQLQDRQTTQTGFRKTAFKNGMLYLNDQVLMVKGYAQRTSNEWPNVGLSVAPWLSDFSNQLMVESHANMVRWMHVSPWKQDVESCDRVGLMQMLPAGDAEKDVEGRRWEQRLALMRDAIIYYRNNPSVILYESGNESISEEHMAQMKAIRDQYDPHGGRAIGSREMLDSKIAEYGGEMLYINKSAKHPMIATEYMRDEALRKYWDPYTYPYHPEGKGPLYKGNDASDYNRNQDQFALEAIRRWYEYWRVRPGTGRRVNAGGLNIIFSDSNTHYRGEENYRRSGEVDAMRIPKDAYYVHQAMWNGWVDPDPKGLHIIGHWNYEPGTVKDLYVASAAEQVELLLNGKSLGFGQRSHHFQFTFPQVAFEAGELTARAYDQHKQVIQEQTLKTAGAPASVKLSLKHGANGLFADGNDMVLAEVQILDANGQRCPTVSPMVDFAVEGAIDWLGGLAQGPANYIGSTSLPAEAGINRVLLRTQYNKAGKVKLIANSNGLKGDTLEFDVQGIESQGSYFKKASNENLPAYYGRHEGLQEGSLKYTRTSLAIKSVQAGANQGDAAASFDDNELSDWANDGSLNTAWVSYTLEKKTYIDEIDLKLNNFRSKIYPLAIYIDDQLVFEGNTATSLGYWHVQFPAVKGKTVKIALREAAENKDRNQHAEVGGKKLDDGVARNDANSKHMLSIIEVDIYKRN</sequence>